<keyword evidence="3" id="KW-1185">Reference proteome</keyword>
<gene>
    <name evidence="2" type="ORF">ATK23_3133</name>
</gene>
<dbReference type="Gene3D" id="3.30.2310.20">
    <property type="entry name" value="RelE-like"/>
    <property type="match status" value="1"/>
</dbReference>
<organism evidence="2 3">
    <name type="scientific">Glutamicibacter mysorens</name>
    <dbReference type="NCBI Taxonomy" id="257984"/>
    <lineage>
        <taxon>Bacteria</taxon>
        <taxon>Bacillati</taxon>
        <taxon>Actinomycetota</taxon>
        <taxon>Actinomycetes</taxon>
        <taxon>Micrococcales</taxon>
        <taxon>Micrococcaceae</taxon>
        <taxon>Glutamicibacter</taxon>
    </lineage>
</organism>
<dbReference type="SUPFAM" id="SSF143011">
    <property type="entry name" value="RelE-like"/>
    <property type="match status" value="1"/>
</dbReference>
<dbReference type="RefSeq" id="WP_066143873.1">
    <property type="nucleotide sequence ID" value="NZ_PGEY01000001.1"/>
</dbReference>
<accession>A0ABX4N3H8</accession>
<evidence type="ECO:0000313" key="3">
    <source>
        <dbReference type="Proteomes" id="UP000229263"/>
    </source>
</evidence>
<evidence type="ECO:0000313" key="2">
    <source>
        <dbReference type="EMBL" id="PJJ45833.1"/>
    </source>
</evidence>
<dbReference type="Proteomes" id="UP000229263">
    <property type="component" value="Unassembled WGS sequence"/>
</dbReference>
<dbReference type="InterPro" id="IPR035093">
    <property type="entry name" value="RelE/ParE_toxin_dom_sf"/>
</dbReference>
<protein>
    <submittedName>
        <fullName evidence="2">mRNA interferase RelE/StbE</fullName>
    </submittedName>
</protein>
<reference evidence="2 3" key="1">
    <citation type="submission" date="2017-11" db="EMBL/GenBank/DDBJ databases">
        <title>Sequencing the genomes of 1000 actinobacteria strains.</title>
        <authorList>
            <person name="Klenk H.-P."/>
        </authorList>
    </citation>
    <scope>NUCLEOTIDE SEQUENCE [LARGE SCALE GENOMIC DNA]</scope>
    <source>
        <strain evidence="2 3">DSM 12798</strain>
    </source>
</reference>
<name>A0ABX4N3H8_9MICC</name>
<evidence type="ECO:0000256" key="1">
    <source>
        <dbReference type="ARBA" id="ARBA00022649"/>
    </source>
</evidence>
<dbReference type="InterPro" id="IPR007712">
    <property type="entry name" value="RelE/ParE_toxin"/>
</dbReference>
<sequence length="195" mass="21846">MNSSEDRLCIVRLTEDAVADLHRLHKIDPQIVRAVFKKMLLLEKSPEADEPLLGALVGFRKLVVGDRDWRIVWRITEDASGTPMLDISEIWAVGARSDGEVYDELTSRVARMGNNPKIRPLKDVIVQMGRLYESVEATAGPDRTSPLPEWMISALKDQLQLSDREILGLTEQQAKNGLWRTGPVHPKTKSPAATL</sequence>
<dbReference type="EMBL" id="PGEY01000001">
    <property type="protein sequence ID" value="PJJ45833.1"/>
    <property type="molecule type" value="Genomic_DNA"/>
</dbReference>
<proteinExistence type="predicted"/>
<comment type="caution">
    <text evidence="2">The sequence shown here is derived from an EMBL/GenBank/DDBJ whole genome shotgun (WGS) entry which is preliminary data.</text>
</comment>
<dbReference type="Pfam" id="PF05016">
    <property type="entry name" value="ParE_toxin"/>
    <property type="match status" value="1"/>
</dbReference>
<keyword evidence="1" id="KW-1277">Toxin-antitoxin system</keyword>